<gene>
    <name evidence="2" type="ORF">D3H55_14235</name>
</gene>
<protein>
    <recommendedName>
        <fullName evidence="4">DUF3953 domain-containing protein</fullName>
    </recommendedName>
</protein>
<feature type="transmembrane region" description="Helical" evidence="1">
    <location>
        <begin position="70"/>
        <end position="87"/>
    </location>
</feature>
<feature type="transmembrane region" description="Helical" evidence="1">
    <location>
        <begin position="37"/>
        <end position="58"/>
    </location>
</feature>
<dbReference type="EMBL" id="QXIR01000019">
    <property type="protein sequence ID" value="RIW32030.1"/>
    <property type="molecule type" value="Genomic_DNA"/>
</dbReference>
<organism evidence="2 3">
    <name type="scientific">Bacillus salacetis</name>
    <dbReference type="NCBI Taxonomy" id="2315464"/>
    <lineage>
        <taxon>Bacteria</taxon>
        <taxon>Bacillati</taxon>
        <taxon>Bacillota</taxon>
        <taxon>Bacilli</taxon>
        <taxon>Bacillales</taxon>
        <taxon>Bacillaceae</taxon>
        <taxon>Bacillus</taxon>
    </lineage>
</organism>
<accession>A0A3A1QV29</accession>
<evidence type="ECO:0000313" key="3">
    <source>
        <dbReference type="Proteomes" id="UP000265801"/>
    </source>
</evidence>
<dbReference type="Proteomes" id="UP000265801">
    <property type="component" value="Unassembled WGS sequence"/>
</dbReference>
<dbReference type="RefSeq" id="WP_119547757.1">
    <property type="nucleotide sequence ID" value="NZ_QXIR01000019.1"/>
</dbReference>
<evidence type="ECO:0000313" key="2">
    <source>
        <dbReference type="EMBL" id="RIW32030.1"/>
    </source>
</evidence>
<name>A0A3A1QV29_9BACI</name>
<reference evidence="2 3" key="1">
    <citation type="submission" date="2018-09" db="EMBL/GenBank/DDBJ databases">
        <title>Bacillus saliacetes sp. nov., isolated from Thai shrimp paste (Ka-pi).</title>
        <authorList>
            <person name="Daroonpunt R."/>
            <person name="Tanasupawat S."/>
            <person name="Yiamsombut S."/>
        </authorList>
    </citation>
    <scope>NUCLEOTIDE SEQUENCE [LARGE SCALE GENOMIC DNA]</scope>
    <source>
        <strain evidence="2 3">SKP7-4</strain>
    </source>
</reference>
<dbReference type="AlphaFoldDB" id="A0A3A1QV29"/>
<keyword evidence="1" id="KW-0472">Membrane</keyword>
<feature type="transmembrane region" description="Helical" evidence="1">
    <location>
        <begin position="7"/>
        <end position="25"/>
    </location>
</feature>
<comment type="caution">
    <text evidence="2">The sequence shown here is derived from an EMBL/GenBank/DDBJ whole genome shotgun (WGS) entry which is preliminary data.</text>
</comment>
<evidence type="ECO:0000256" key="1">
    <source>
        <dbReference type="SAM" id="Phobius"/>
    </source>
</evidence>
<evidence type="ECO:0008006" key="4">
    <source>
        <dbReference type="Google" id="ProtNLM"/>
    </source>
</evidence>
<keyword evidence="1" id="KW-0812">Transmembrane</keyword>
<proteinExistence type="predicted"/>
<keyword evidence="3" id="KW-1185">Reference proteome</keyword>
<keyword evidence="1" id="KW-1133">Transmembrane helix</keyword>
<sequence>MAKSKSFWINFVGVLLILWSFGSLIYFNQTGYSSPGILYITIIGQTLLCLFLVSLAVLSYKNKSQGEFTAYIIMGVFLLATVLYLTFY</sequence>